<proteinExistence type="predicted"/>
<protein>
    <submittedName>
        <fullName evidence="2">Uncharacterized protein</fullName>
    </submittedName>
</protein>
<evidence type="ECO:0000313" key="2">
    <source>
        <dbReference type="EMBL" id="CAF1563696.1"/>
    </source>
</evidence>
<dbReference type="Proteomes" id="UP000663854">
    <property type="component" value="Unassembled WGS sequence"/>
</dbReference>
<dbReference type="AlphaFoldDB" id="A0A815XZD0"/>
<name>A0A815XZD0_9BILA</name>
<accession>A0A815XZD0</accession>
<evidence type="ECO:0000256" key="1">
    <source>
        <dbReference type="SAM" id="Coils"/>
    </source>
</evidence>
<reference evidence="2" key="1">
    <citation type="submission" date="2021-02" db="EMBL/GenBank/DDBJ databases">
        <authorList>
            <person name="Nowell W R."/>
        </authorList>
    </citation>
    <scope>NUCLEOTIDE SEQUENCE</scope>
</reference>
<evidence type="ECO:0000313" key="3">
    <source>
        <dbReference type="EMBL" id="CAF1678264.1"/>
    </source>
</evidence>
<keyword evidence="5" id="KW-1185">Reference proteome</keyword>
<dbReference type="Proteomes" id="UP000663870">
    <property type="component" value="Unassembled WGS sequence"/>
</dbReference>
<gene>
    <name evidence="3" type="ORF">JXQ802_LOCUS58726</name>
    <name evidence="2" type="ORF">PYM288_LOCUS42082</name>
</gene>
<feature type="coiled-coil region" evidence="1">
    <location>
        <begin position="10"/>
        <end position="44"/>
    </location>
</feature>
<sequence length="127" mass="14665">MVILETFPEYHELRRNFERVSKQNEAWAEDYRTLTLRMKELQQTSFPRPSVDGRLFLEQLLQSLKNSETDEDRRTNAELAVTFGLSEVTLMSLSNIDPQKTLLRVFNALFPTNSPTKSNSSLPRSVG</sequence>
<evidence type="ECO:0000313" key="5">
    <source>
        <dbReference type="Proteomes" id="UP000663870"/>
    </source>
</evidence>
<dbReference type="EMBL" id="CAJNOH010015463">
    <property type="protein sequence ID" value="CAF1563696.1"/>
    <property type="molecule type" value="Genomic_DNA"/>
</dbReference>
<keyword evidence="1" id="KW-0175">Coiled coil</keyword>
<dbReference type="EMBL" id="CAJNOL010017388">
    <property type="protein sequence ID" value="CAF1678264.1"/>
    <property type="molecule type" value="Genomic_DNA"/>
</dbReference>
<evidence type="ECO:0000313" key="4">
    <source>
        <dbReference type="Proteomes" id="UP000663854"/>
    </source>
</evidence>
<comment type="caution">
    <text evidence="2">The sequence shown here is derived from an EMBL/GenBank/DDBJ whole genome shotgun (WGS) entry which is preliminary data.</text>
</comment>
<feature type="non-terminal residue" evidence="2">
    <location>
        <position position="1"/>
    </location>
</feature>
<organism evidence="2 4">
    <name type="scientific">Rotaria sordida</name>
    <dbReference type="NCBI Taxonomy" id="392033"/>
    <lineage>
        <taxon>Eukaryota</taxon>
        <taxon>Metazoa</taxon>
        <taxon>Spiralia</taxon>
        <taxon>Gnathifera</taxon>
        <taxon>Rotifera</taxon>
        <taxon>Eurotatoria</taxon>
        <taxon>Bdelloidea</taxon>
        <taxon>Philodinida</taxon>
        <taxon>Philodinidae</taxon>
        <taxon>Rotaria</taxon>
    </lineage>
</organism>